<gene>
    <name evidence="2" type="ORF">CSUI_000842</name>
</gene>
<keyword evidence="3" id="KW-1185">Reference proteome</keyword>
<sequence length="70" mass="8323">MTHVWIRKKKKEKERATKKEEGKRGEGKKERKRMNEGRDANLTFLAKYAPPSTYTSMQARKKIVSKEIER</sequence>
<dbReference type="Proteomes" id="UP000221165">
    <property type="component" value="Unassembled WGS sequence"/>
</dbReference>
<evidence type="ECO:0000313" key="3">
    <source>
        <dbReference type="Proteomes" id="UP000221165"/>
    </source>
</evidence>
<accession>A0A2C6LF25</accession>
<protein>
    <submittedName>
        <fullName evidence="2">Uncharacterized protein</fullName>
    </submittedName>
</protein>
<evidence type="ECO:0000313" key="2">
    <source>
        <dbReference type="EMBL" id="PHJ25303.1"/>
    </source>
</evidence>
<dbReference type="RefSeq" id="XP_067926975.1">
    <property type="nucleotide sequence ID" value="XM_068061049.1"/>
</dbReference>
<dbReference type="AlphaFoldDB" id="A0A2C6LF25"/>
<dbReference type="EMBL" id="MIGC01000321">
    <property type="protein sequence ID" value="PHJ25303.1"/>
    <property type="molecule type" value="Genomic_DNA"/>
</dbReference>
<organism evidence="2 3">
    <name type="scientific">Cystoisospora suis</name>
    <dbReference type="NCBI Taxonomy" id="483139"/>
    <lineage>
        <taxon>Eukaryota</taxon>
        <taxon>Sar</taxon>
        <taxon>Alveolata</taxon>
        <taxon>Apicomplexa</taxon>
        <taxon>Conoidasida</taxon>
        <taxon>Coccidia</taxon>
        <taxon>Eucoccidiorida</taxon>
        <taxon>Eimeriorina</taxon>
        <taxon>Sarcocystidae</taxon>
        <taxon>Cystoisospora</taxon>
    </lineage>
</organism>
<feature type="compositionally biased region" description="Basic and acidic residues" evidence="1">
    <location>
        <begin position="13"/>
        <end position="39"/>
    </location>
</feature>
<feature type="compositionally biased region" description="Basic residues" evidence="1">
    <location>
        <begin position="1"/>
        <end position="12"/>
    </location>
</feature>
<evidence type="ECO:0000256" key="1">
    <source>
        <dbReference type="SAM" id="MobiDB-lite"/>
    </source>
</evidence>
<feature type="region of interest" description="Disordered" evidence="1">
    <location>
        <begin position="1"/>
        <end position="39"/>
    </location>
</feature>
<name>A0A2C6LF25_9APIC</name>
<dbReference type="GeneID" id="94424260"/>
<dbReference type="VEuPathDB" id="ToxoDB:CSUI_000842"/>
<reference evidence="2 3" key="1">
    <citation type="journal article" date="2017" name="Int. J. Parasitol.">
        <title>The genome of the protozoan parasite Cystoisospora suis and a reverse vaccinology approach to identify vaccine candidates.</title>
        <authorList>
            <person name="Palmieri N."/>
            <person name="Shrestha A."/>
            <person name="Ruttkowski B."/>
            <person name="Beck T."/>
            <person name="Vogl C."/>
            <person name="Tomley F."/>
            <person name="Blake D.P."/>
            <person name="Joachim A."/>
        </authorList>
    </citation>
    <scope>NUCLEOTIDE SEQUENCE [LARGE SCALE GENOMIC DNA]</scope>
    <source>
        <strain evidence="2 3">Wien I</strain>
    </source>
</reference>
<proteinExistence type="predicted"/>
<comment type="caution">
    <text evidence="2">The sequence shown here is derived from an EMBL/GenBank/DDBJ whole genome shotgun (WGS) entry which is preliminary data.</text>
</comment>